<organism evidence="6 7">
    <name type="scientific">Pseudoalteromonas piratica</name>
    <dbReference type="NCBI Taxonomy" id="1348114"/>
    <lineage>
        <taxon>Bacteria</taxon>
        <taxon>Pseudomonadati</taxon>
        <taxon>Pseudomonadota</taxon>
        <taxon>Gammaproteobacteria</taxon>
        <taxon>Alteromonadales</taxon>
        <taxon>Pseudoalteromonadaceae</taxon>
        <taxon>Pseudoalteromonas</taxon>
    </lineage>
</organism>
<dbReference type="PROSITE" id="PS00041">
    <property type="entry name" value="HTH_ARAC_FAMILY_1"/>
    <property type="match status" value="1"/>
</dbReference>
<dbReference type="GO" id="GO:0043565">
    <property type="term" value="F:sequence-specific DNA binding"/>
    <property type="evidence" value="ECO:0007669"/>
    <property type="project" value="InterPro"/>
</dbReference>
<dbReference type="HOGENOM" id="CLU_000445_88_16_6"/>
<dbReference type="InterPro" id="IPR018062">
    <property type="entry name" value="HTH_AraC-typ_CS"/>
</dbReference>
<keyword evidence="7" id="KW-1185">Reference proteome</keyword>
<accession>A0A0A7EDZ0</accession>
<dbReference type="Proteomes" id="UP000030341">
    <property type="component" value="Chromosome 1"/>
</dbReference>
<keyword evidence="2" id="KW-0238">DNA-binding</keyword>
<dbReference type="GO" id="GO:0003700">
    <property type="term" value="F:DNA-binding transcription factor activity"/>
    <property type="evidence" value="ECO:0007669"/>
    <property type="project" value="InterPro"/>
</dbReference>
<dbReference type="InterPro" id="IPR003313">
    <property type="entry name" value="AraC-bd"/>
</dbReference>
<name>A0A0A7EDZ0_9GAMM</name>
<keyword evidence="4" id="KW-0804">Transcription</keyword>
<dbReference type="KEGG" id="pseo:OM33_02930"/>
<dbReference type="InterPro" id="IPR037923">
    <property type="entry name" value="HTH-like"/>
</dbReference>
<evidence type="ECO:0000313" key="6">
    <source>
        <dbReference type="EMBL" id="AIY64222.1"/>
    </source>
</evidence>
<evidence type="ECO:0000256" key="2">
    <source>
        <dbReference type="ARBA" id="ARBA00023125"/>
    </source>
</evidence>
<dbReference type="AlphaFoldDB" id="A0A0A7EDZ0"/>
<dbReference type="PANTHER" id="PTHR46796">
    <property type="entry name" value="HTH-TYPE TRANSCRIPTIONAL ACTIVATOR RHAS-RELATED"/>
    <property type="match status" value="1"/>
</dbReference>
<dbReference type="InterPro" id="IPR050204">
    <property type="entry name" value="AraC_XylS_family_regulators"/>
</dbReference>
<dbReference type="OrthoDB" id="9809338at2"/>
<dbReference type="Gene3D" id="1.10.10.60">
    <property type="entry name" value="Homeodomain-like"/>
    <property type="match status" value="2"/>
</dbReference>
<dbReference type="PRINTS" id="PR00032">
    <property type="entry name" value="HTHARAC"/>
</dbReference>
<dbReference type="SMART" id="SM00342">
    <property type="entry name" value="HTH_ARAC"/>
    <property type="match status" value="1"/>
</dbReference>
<dbReference type="PANTHER" id="PTHR46796:SF2">
    <property type="entry name" value="TRANSCRIPTIONAL REGULATORY PROTEIN"/>
    <property type="match status" value="1"/>
</dbReference>
<evidence type="ECO:0000256" key="1">
    <source>
        <dbReference type="ARBA" id="ARBA00023015"/>
    </source>
</evidence>
<proteinExistence type="predicted"/>
<dbReference type="SUPFAM" id="SSF46689">
    <property type="entry name" value="Homeodomain-like"/>
    <property type="match status" value="2"/>
</dbReference>
<dbReference type="eggNOG" id="COG2207">
    <property type="taxonomic scope" value="Bacteria"/>
</dbReference>
<protein>
    <submittedName>
        <fullName evidence="6">AraC family transcriptional regulator</fullName>
    </submittedName>
</protein>
<dbReference type="SUPFAM" id="SSF51215">
    <property type="entry name" value="Regulatory protein AraC"/>
    <property type="match status" value="1"/>
</dbReference>
<dbReference type="InterPro" id="IPR009057">
    <property type="entry name" value="Homeodomain-like_sf"/>
</dbReference>
<sequence length="275" mass="31286">MEKTVFQYHHELNGLEVLQAQYKQQNFARHSHEGYTIGLIENGAQRFFRSGANHVAPASSIILVNADQVHNGQTATEQGWGYRAMYPTPGLFEGLTHDIGETQLGAPYFDQAVVFDPVLAKQMAQTFDLLATEKSTLAKQSALYQLLINLITRHNKRSFCLRGISRKPQLATALDYLRDYYFDNISLTQLAAIANMSPFHFIRQFKAETGMTPHAYQTQFRVNRAKQMLRSGLAINEVAVAVGFYDQSHFHRYFKKNMGLTPKQYSKAINENSNR</sequence>
<evidence type="ECO:0000313" key="7">
    <source>
        <dbReference type="Proteomes" id="UP000030341"/>
    </source>
</evidence>
<gene>
    <name evidence="6" type="ORF">OM33_02930</name>
</gene>
<evidence type="ECO:0000256" key="3">
    <source>
        <dbReference type="ARBA" id="ARBA00023159"/>
    </source>
</evidence>
<keyword evidence="3" id="KW-0010">Activator</keyword>
<dbReference type="EMBL" id="CP009888">
    <property type="protein sequence ID" value="AIY64222.1"/>
    <property type="molecule type" value="Genomic_DNA"/>
</dbReference>
<dbReference type="InterPro" id="IPR020449">
    <property type="entry name" value="Tscrpt_reg_AraC-type_HTH"/>
</dbReference>
<dbReference type="InterPro" id="IPR018060">
    <property type="entry name" value="HTH_AraC"/>
</dbReference>
<dbReference type="Pfam" id="PF12833">
    <property type="entry name" value="HTH_18"/>
    <property type="match status" value="1"/>
</dbReference>
<evidence type="ECO:0000256" key="4">
    <source>
        <dbReference type="ARBA" id="ARBA00023163"/>
    </source>
</evidence>
<dbReference type="STRING" id="1348114.OM33_02930"/>
<dbReference type="Pfam" id="PF02311">
    <property type="entry name" value="AraC_binding"/>
    <property type="match status" value="1"/>
</dbReference>
<dbReference type="RefSeq" id="WP_038638556.1">
    <property type="nucleotide sequence ID" value="NZ_CP009888.1"/>
</dbReference>
<evidence type="ECO:0000259" key="5">
    <source>
        <dbReference type="PROSITE" id="PS01124"/>
    </source>
</evidence>
<feature type="domain" description="HTH araC/xylS-type" evidence="5">
    <location>
        <begin position="171"/>
        <end position="268"/>
    </location>
</feature>
<reference evidence="6 7" key="1">
    <citation type="submission" date="2014-11" db="EMBL/GenBank/DDBJ databases">
        <title>Complete Genome Sequence of Pseudoalteromonas sp. Strain OCN003 Isolated from Kaneohe Bay, Oahu, Hawaii.</title>
        <authorList>
            <person name="Beurmann S."/>
            <person name="Videau P."/>
            <person name="Ushijima B."/>
            <person name="Smith A.M."/>
            <person name="Aeby G.S."/>
            <person name="Callahan S.M."/>
            <person name="Belcaid M."/>
        </authorList>
    </citation>
    <scope>NUCLEOTIDE SEQUENCE [LARGE SCALE GENOMIC DNA]</scope>
    <source>
        <strain evidence="6 7">OCN003</strain>
    </source>
</reference>
<keyword evidence="1" id="KW-0805">Transcription regulation</keyword>
<dbReference type="PROSITE" id="PS01124">
    <property type="entry name" value="HTH_ARAC_FAMILY_2"/>
    <property type="match status" value="1"/>
</dbReference>